<reference evidence="1" key="1">
    <citation type="submission" date="2023-05" db="EMBL/GenBank/DDBJ databases">
        <title>Nepenthes gracilis genome sequencing.</title>
        <authorList>
            <person name="Fukushima K."/>
        </authorList>
    </citation>
    <scope>NUCLEOTIDE SEQUENCE</scope>
    <source>
        <strain evidence="1">SING2019-196</strain>
    </source>
</reference>
<proteinExistence type="predicted"/>
<comment type="caution">
    <text evidence="1">The sequence shown here is derived from an EMBL/GenBank/DDBJ whole genome shotgun (WGS) entry which is preliminary data.</text>
</comment>
<evidence type="ECO:0000313" key="1">
    <source>
        <dbReference type="EMBL" id="GMH02440.1"/>
    </source>
</evidence>
<gene>
    <name evidence="1" type="ORF">Nepgr_004279</name>
</gene>
<protein>
    <submittedName>
        <fullName evidence="1">Uncharacterized protein</fullName>
    </submittedName>
</protein>
<dbReference type="Proteomes" id="UP001279734">
    <property type="component" value="Unassembled WGS sequence"/>
</dbReference>
<evidence type="ECO:0000313" key="2">
    <source>
        <dbReference type="Proteomes" id="UP001279734"/>
    </source>
</evidence>
<keyword evidence="2" id="KW-1185">Reference proteome</keyword>
<sequence length="129" mass="13936">MVAPALVLYCGGAEKLSAYSNHLEFKRAAQSIAAAPACRPLYPASRPLHLPNQPLAVLDSLPLIQSTPPPPFDQHSSTASPPPWTVQLAAHLLRFSAAADPSSLTDKFVYTEACNIEGFPYHSPDFERP</sequence>
<accession>A0AAD3S119</accession>
<dbReference type="AlphaFoldDB" id="A0AAD3S119"/>
<name>A0AAD3S119_NEPGR</name>
<organism evidence="1 2">
    <name type="scientific">Nepenthes gracilis</name>
    <name type="common">Slender pitcher plant</name>
    <dbReference type="NCBI Taxonomy" id="150966"/>
    <lineage>
        <taxon>Eukaryota</taxon>
        <taxon>Viridiplantae</taxon>
        <taxon>Streptophyta</taxon>
        <taxon>Embryophyta</taxon>
        <taxon>Tracheophyta</taxon>
        <taxon>Spermatophyta</taxon>
        <taxon>Magnoliopsida</taxon>
        <taxon>eudicotyledons</taxon>
        <taxon>Gunneridae</taxon>
        <taxon>Pentapetalae</taxon>
        <taxon>Caryophyllales</taxon>
        <taxon>Nepenthaceae</taxon>
        <taxon>Nepenthes</taxon>
    </lineage>
</organism>
<dbReference type="EMBL" id="BSYO01000003">
    <property type="protein sequence ID" value="GMH02440.1"/>
    <property type="molecule type" value="Genomic_DNA"/>
</dbReference>